<protein>
    <submittedName>
        <fullName evidence="2">DUF3108 domain-containing protein</fullName>
    </submittedName>
</protein>
<dbReference type="InterPro" id="IPR021457">
    <property type="entry name" value="DUF3108"/>
</dbReference>
<keyword evidence="3" id="KW-1185">Reference proteome</keyword>
<keyword evidence="1" id="KW-0732">Signal</keyword>
<dbReference type="AlphaFoldDB" id="A0A940WYM0"/>
<sequence>MTRFATSRTTLALAALALLAGTAFAATDDTTPPVATTVAAPVALSPFVASYQAYNAGDLAGTAVMRLVKRGGDLWRVDMDVKADAGLAGLAGISLQQSTAFRSSDGLSFVPLGQSTMKSAVFSKKLSTGVYDWKNHVARWSGDVKDSRKAPVSLQDGDLSTLLLNLAVIRDAQPGKSLNYRLVDDGRAREQAFAVSAQTEIVAVGELSYDALRINRVNGGNSETVLWVAAGVPTPVRILQREDGQDKLDLRLVQYQGATSQ</sequence>
<proteinExistence type="predicted"/>
<feature type="chain" id="PRO_5037323076" evidence="1">
    <location>
        <begin position="26"/>
        <end position="261"/>
    </location>
</feature>
<feature type="signal peptide" evidence="1">
    <location>
        <begin position="1"/>
        <end position="25"/>
    </location>
</feature>
<reference evidence="2" key="2">
    <citation type="submission" date="2021-03" db="EMBL/GenBank/DDBJ databases">
        <authorList>
            <person name="Cao W."/>
        </authorList>
    </citation>
    <scope>NUCLEOTIDE SEQUENCE</scope>
    <source>
        <strain evidence="2">110414</strain>
    </source>
</reference>
<dbReference type="Proteomes" id="UP000673447">
    <property type="component" value="Unassembled WGS sequence"/>
</dbReference>
<evidence type="ECO:0000256" key="1">
    <source>
        <dbReference type="SAM" id="SignalP"/>
    </source>
</evidence>
<comment type="caution">
    <text evidence="2">The sequence shown here is derived from an EMBL/GenBank/DDBJ whole genome shotgun (WGS) entry which is preliminary data.</text>
</comment>
<name>A0A940WYM0_9GAMM</name>
<organism evidence="2 3">
    <name type="scientific">Pseudoxanthomonas helianthi</name>
    <dbReference type="NCBI Taxonomy" id="1453541"/>
    <lineage>
        <taxon>Bacteria</taxon>
        <taxon>Pseudomonadati</taxon>
        <taxon>Pseudomonadota</taxon>
        <taxon>Gammaproteobacteria</taxon>
        <taxon>Lysobacterales</taxon>
        <taxon>Lysobacteraceae</taxon>
        <taxon>Pseudoxanthomonas</taxon>
    </lineage>
</organism>
<evidence type="ECO:0000313" key="3">
    <source>
        <dbReference type="Proteomes" id="UP000673447"/>
    </source>
</evidence>
<reference evidence="2" key="1">
    <citation type="journal article" date="2016" name="Int. J. Syst. Evol. Microbiol.">
        <title>Pseudoxanthomonas helianthi sp. nov., isolated from roots of Jerusalem artichoke (Helianthus tuberosus).</title>
        <authorList>
            <person name="Kittiwongwattana C."/>
            <person name="Thawai C."/>
        </authorList>
    </citation>
    <scope>NUCLEOTIDE SEQUENCE</scope>
    <source>
        <strain evidence="2">110414</strain>
    </source>
</reference>
<dbReference type="EMBL" id="JAGKTC010000001">
    <property type="protein sequence ID" value="MBP3983007.1"/>
    <property type="molecule type" value="Genomic_DNA"/>
</dbReference>
<dbReference type="RefSeq" id="WP_210534878.1">
    <property type="nucleotide sequence ID" value="NZ_JAGKTC010000001.1"/>
</dbReference>
<gene>
    <name evidence="2" type="ORF">J5837_01110</name>
</gene>
<evidence type="ECO:0000313" key="2">
    <source>
        <dbReference type="EMBL" id="MBP3983007.1"/>
    </source>
</evidence>
<dbReference type="Pfam" id="PF11306">
    <property type="entry name" value="DUF3108"/>
    <property type="match status" value="1"/>
</dbReference>
<accession>A0A940WYM0</accession>